<dbReference type="EMBL" id="CM010722">
    <property type="protein sequence ID" value="RZC73636.1"/>
    <property type="molecule type" value="Genomic_DNA"/>
</dbReference>
<dbReference type="Proteomes" id="UP000316621">
    <property type="component" value="Chromosome 8"/>
</dbReference>
<organism evidence="1 2">
    <name type="scientific">Papaver somniferum</name>
    <name type="common">Opium poppy</name>
    <dbReference type="NCBI Taxonomy" id="3469"/>
    <lineage>
        <taxon>Eukaryota</taxon>
        <taxon>Viridiplantae</taxon>
        <taxon>Streptophyta</taxon>
        <taxon>Embryophyta</taxon>
        <taxon>Tracheophyta</taxon>
        <taxon>Spermatophyta</taxon>
        <taxon>Magnoliopsida</taxon>
        <taxon>Ranunculales</taxon>
        <taxon>Papaveraceae</taxon>
        <taxon>Papaveroideae</taxon>
        <taxon>Papaver</taxon>
    </lineage>
</organism>
<sequence length="109" mass="12917">MHYQIHFINNFVESSQLDITFRRNPRNFRPQIKKLEVHERQGTKICWDLLLPQLRHDEVMFHQLDIGDGVQPISDRGLTIWTPQGRGQAEIDNLHRSIQSLRSLYTVNI</sequence>
<name>A0A4Y7KL97_PAPSO</name>
<protein>
    <submittedName>
        <fullName evidence="1">Uncharacterized protein</fullName>
    </submittedName>
</protein>
<evidence type="ECO:0000313" key="1">
    <source>
        <dbReference type="EMBL" id="RZC73636.1"/>
    </source>
</evidence>
<gene>
    <name evidence="1" type="ORF">C5167_049116</name>
</gene>
<evidence type="ECO:0000313" key="2">
    <source>
        <dbReference type="Proteomes" id="UP000316621"/>
    </source>
</evidence>
<proteinExistence type="predicted"/>
<keyword evidence="2" id="KW-1185">Reference proteome</keyword>
<accession>A0A4Y7KL97</accession>
<dbReference type="AlphaFoldDB" id="A0A4Y7KL97"/>
<dbReference type="Gramene" id="RZC73636">
    <property type="protein sequence ID" value="RZC73636"/>
    <property type="gene ID" value="C5167_049116"/>
</dbReference>
<reference evidence="1 2" key="1">
    <citation type="journal article" date="2018" name="Science">
        <title>The opium poppy genome and morphinan production.</title>
        <authorList>
            <person name="Guo L."/>
            <person name="Winzer T."/>
            <person name="Yang X."/>
            <person name="Li Y."/>
            <person name="Ning Z."/>
            <person name="He Z."/>
            <person name="Teodor R."/>
            <person name="Lu Y."/>
            <person name="Bowser T.A."/>
            <person name="Graham I.A."/>
            <person name="Ye K."/>
        </authorList>
    </citation>
    <scope>NUCLEOTIDE SEQUENCE [LARGE SCALE GENOMIC DNA]</scope>
    <source>
        <strain evidence="2">cv. HN1</strain>
        <tissue evidence="1">Leaves</tissue>
    </source>
</reference>